<gene>
    <name evidence="1" type="ORF">pdam_00002024</name>
</gene>
<dbReference type="AlphaFoldDB" id="A0A3M6TXK7"/>
<accession>A0A3M6TXK7</accession>
<sequence>MRGKCLLYHRSSKEIACDQIPGEQEKSIPLEGSGGRPNFVDLDIPENTFLTADGRLYTGEITASIGVVDPRSEADVTAASGDFSAINDSGEVVALGSVAMLRQVF</sequence>
<protein>
    <submittedName>
        <fullName evidence="1">Uncharacterized protein</fullName>
    </submittedName>
</protein>
<dbReference type="OrthoDB" id="5973183at2759"/>
<organism evidence="1 2">
    <name type="scientific">Pocillopora damicornis</name>
    <name type="common">Cauliflower coral</name>
    <name type="synonym">Millepora damicornis</name>
    <dbReference type="NCBI Taxonomy" id="46731"/>
    <lineage>
        <taxon>Eukaryota</taxon>
        <taxon>Metazoa</taxon>
        <taxon>Cnidaria</taxon>
        <taxon>Anthozoa</taxon>
        <taxon>Hexacorallia</taxon>
        <taxon>Scleractinia</taxon>
        <taxon>Astrocoeniina</taxon>
        <taxon>Pocilloporidae</taxon>
        <taxon>Pocillopora</taxon>
    </lineage>
</organism>
<dbReference type="Proteomes" id="UP000275408">
    <property type="component" value="Unassembled WGS sequence"/>
</dbReference>
<proteinExistence type="predicted"/>
<evidence type="ECO:0000313" key="1">
    <source>
        <dbReference type="EMBL" id="RMX46034.1"/>
    </source>
</evidence>
<name>A0A3M6TXK7_POCDA</name>
<evidence type="ECO:0000313" key="2">
    <source>
        <dbReference type="Proteomes" id="UP000275408"/>
    </source>
</evidence>
<comment type="caution">
    <text evidence="1">The sequence shown here is derived from an EMBL/GenBank/DDBJ whole genome shotgun (WGS) entry which is preliminary data.</text>
</comment>
<dbReference type="EMBL" id="RCHS01002737">
    <property type="protein sequence ID" value="RMX46034.1"/>
    <property type="molecule type" value="Genomic_DNA"/>
</dbReference>
<reference evidence="1 2" key="1">
    <citation type="journal article" date="2018" name="Sci. Rep.">
        <title>Comparative analysis of the Pocillopora damicornis genome highlights role of immune system in coral evolution.</title>
        <authorList>
            <person name="Cunning R."/>
            <person name="Bay R.A."/>
            <person name="Gillette P."/>
            <person name="Baker A.C."/>
            <person name="Traylor-Knowles N."/>
        </authorList>
    </citation>
    <scope>NUCLEOTIDE SEQUENCE [LARGE SCALE GENOMIC DNA]</scope>
    <source>
        <strain evidence="1">RSMAS</strain>
        <tissue evidence="1">Whole animal</tissue>
    </source>
</reference>
<keyword evidence="2" id="KW-1185">Reference proteome</keyword>